<dbReference type="InterPro" id="IPR046341">
    <property type="entry name" value="SET_dom_sf"/>
</dbReference>
<evidence type="ECO:0000256" key="9">
    <source>
        <dbReference type="ARBA" id="ARBA00022853"/>
    </source>
</evidence>
<evidence type="ECO:0000259" key="21">
    <source>
        <dbReference type="PROSITE" id="PS50280"/>
    </source>
</evidence>
<feature type="compositionally biased region" description="Basic and acidic residues" evidence="19">
    <location>
        <begin position="363"/>
        <end position="374"/>
    </location>
</feature>
<protein>
    <recommendedName>
        <fullName evidence="4">Histone-lysine N-methyltransferase, H3 lysine-4 specific</fullName>
        <ecNumber evidence="3">2.1.1.354</ecNumber>
    </recommendedName>
    <alternativeName>
        <fullName evidence="14">SET domain-containing protein 1</fullName>
    </alternativeName>
</protein>
<dbReference type="Pfam" id="PF11764">
    <property type="entry name" value="N-SET"/>
    <property type="match status" value="1"/>
</dbReference>
<dbReference type="InterPro" id="IPR024657">
    <property type="entry name" value="COMPASS_Set1_N-SET"/>
</dbReference>
<reference evidence="23 24" key="1">
    <citation type="submission" date="2018-11" db="EMBL/GenBank/DDBJ databases">
        <title>Genome assembly of Steccherinum ochraceum LE-BIN_3174, the white-rot fungus of the Steccherinaceae family (The Residual Polyporoid clade, Polyporales, Basidiomycota).</title>
        <authorList>
            <person name="Fedorova T.V."/>
            <person name="Glazunova O.A."/>
            <person name="Landesman E.O."/>
            <person name="Moiseenko K.V."/>
            <person name="Psurtseva N.V."/>
            <person name="Savinova O.S."/>
            <person name="Shakhova N.V."/>
            <person name="Tyazhelova T.V."/>
            <person name="Vasina D.V."/>
        </authorList>
    </citation>
    <scope>NUCLEOTIDE SEQUENCE [LARGE SCALE GENOMIC DNA]</scope>
    <source>
        <strain evidence="23 24">LE-BIN_3174</strain>
    </source>
</reference>
<evidence type="ECO:0000256" key="18">
    <source>
        <dbReference type="PROSITE-ProRule" id="PRU00176"/>
    </source>
</evidence>
<dbReference type="Gene3D" id="3.30.70.330">
    <property type="match status" value="1"/>
</dbReference>
<evidence type="ECO:0000256" key="11">
    <source>
        <dbReference type="ARBA" id="ARBA00023015"/>
    </source>
</evidence>
<keyword evidence="11" id="KW-0805">Transcription regulation</keyword>
<dbReference type="CDD" id="cd19169">
    <property type="entry name" value="SET_SETD1"/>
    <property type="match status" value="1"/>
</dbReference>
<evidence type="ECO:0000256" key="17">
    <source>
        <dbReference type="ARBA" id="ARBA00049129"/>
    </source>
</evidence>
<dbReference type="SUPFAM" id="SSF54928">
    <property type="entry name" value="RNA-binding domain, RBD"/>
    <property type="match status" value="1"/>
</dbReference>
<keyword evidence="9" id="KW-0156">Chromatin regulator</keyword>
<dbReference type="SMART" id="SM00317">
    <property type="entry name" value="SET"/>
    <property type="match status" value="1"/>
</dbReference>
<evidence type="ECO:0000256" key="1">
    <source>
        <dbReference type="ARBA" id="ARBA00004123"/>
    </source>
</evidence>
<keyword evidence="12" id="KW-0804">Transcription</keyword>
<dbReference type="GO" id="GO:0005694">
    <property type="term" value="C:chromosome"/>
    <property type="evidence" value="ECO:0007669"/>
    <property type="project" value="UniProtKB-SubCell"/>
</dbReference>
<feature type="compositionally biased region" description="Low complexity" evidence="19">
    <location>
        <begin position="85"/>
        <end position="97"/>
    </location>
</feature>
<comment type="catalytic activity">
    <reaction evidence="16">
        <text>N(6)-methyl-L-lysyl(4)-[histone H3] + S-adenosyl-L-methionine = N(6),N(6)-dimethyl-L-lysyl(4)-[histone H3] + S-adenosyl-L-homocysteine + H(+)</text>
        <dbReference type="Rhea" id="RHEA:60268"/>
        <dbReference type="Rhea" id="RHEA-COMP:15540"/>
        <dbReference type="Rhea" id="RHEA-COMP:15543"/>
        <dbReference type="ChEBI" id="CHEBI:15378"/>
        <dbReference type="ChEBI" id="CHEBI:57856"/>
        <dbReference type="ChEBI" id="CHEBI:59789"/>
        <dbReference type="ChEBI" id="CHEBI:61929"/>
        <dbReference type="ChEBI" id="CHEBI:61976"/>
    </reaction>
</comment>
<evidence type="ECO:0000313" key="24">
    <source>
        <dbReference type="Proteomes" id="UP000292702"/>
    </source>
</evidence>
<keyword evidence="13" id="KW-0539">Nucleus</keyword>
<evidence type="ECO:0000259" key="22">
    <source>
        <dbReference type="PROSITE" id="PS50868"/>
    </source>
</evidence>
<feature type="domain" description="Post-SET" evidence="22">
    <location>
        <begin position="1296"/>
        <end position="1312"/>
    </location>
</feature>
<evidence type="ECO:0000259" key="20">
    <source>
        <dbReference type="PROSITE" id="PS50102"/>
    </source>
</evidence>
<comment type="catalytic activity">
    <reaction evidence="17">
        <text>N(6),N(6)-dimethyl-L-lysyl(4)-[histone H3] + S-adenosyl-L-methionine = N(6),N(6),N(6)-trimethyl-L-lysyl(4)-[histone H3] + S-adenosyl-L-homocysteine + H(+)</text>
        <dbReference type="Rhea" id="RHEA:60272"/>
        <dbReference type="Rhea" id="RHEA-COMP:15537"/>
        <dbReference type="Rhea" id="RHEA-COMP:15540"/>
        <dbReference type="ChEBI" id="CHEBI:15378"/>
        <dbReference type="ChEBI" id="CHEBI:57856"/>
        <dbReference type="ChEBI" id="CHEBI:59789"/>
        <dbReference type="ChEBI" id="CHEBI:61961"/>
        <dbReference type="ChEBI" id="CHEBI:61976"/>
    </reaction>
</comment>
<evidence type="ECO:0000256" key="14">
    <source>
        <dbReference type="ARBA" id="ARBA00030093"/>
    </source>
</evidence>
<evidence type="ECO:0000256" key="4">
    <source>
        <dbReference type="ARBA" id="ARBA00015839"/>
    </source>
</evidence>
<feature type="compositionally biased region" description="Low complexity" evidence="19">
    <location>
        <begin position="560"/>
        <end position="583"/>
    </location>
</feature>
<dbReference type="InterPro" id="IPR012677">
    <property type="entry name" value="Nucleotide-bd_a/b_plait_sf"/>
</dbReference>
<feature type="domain" description="SET" evidence="21">
    <location>
        <begin position="1173"/>
        <end position="1290"/>
    </location>
</feature>
<evidence type="ECO:0000256" key="5">
    <source>
        <dbReference type="ARBA" id="ARBA00022454"/>
    </source>
</evidence>
<dbReference type="InterPro" id="IPR000504">
    <property type="entry name" value="RRM_dom"/>
</dbReference>
<accession>A0A4V2MW73</accession>
<feature type="compositionally biased region" description="Low complexity" evidence="19">
    <location>
        <begin position="654"/>
        <end position="664"/>
    </location>
</feature>
<dbReference type="GO" id="GO:0032259">
    <property type="term" value="P:methylation"/>
    <property type="evidence" value="ECO:0007669"/>
    <property type="project" value="UniProtKB-KW"/>
</dbReference>
<name>A0A4V2MW73_9APHY</name>
<proteinExistence type="predicted"/>
<feature type="compositionally biased region" description="Pro residues" evidence="19">
    <location>
        <begin position="150"/>
        <end position="197"/>
    </location>
</feature>
<dbReference type="GO" id="GO:0048188">
    <property type="term" value="C:Set1C/COMPASS complex"/>
    <property type="evidence" value="ECO:0007669"/>
    <property type="project" value="InterPro"/>
</dbReference>
<feature type="compositionally biased region" description="Polar residues" evidence="19">
    <location>
        <begin position="623"/>
        <end position="632"/>
    </location>
</feature>
<gene>
    <name evidence="23" type="primary">SET1</name>
    <name evidence="23" type="ORF">EIP91_003473</name>
</gene>
<dbReference type="Gene3D" id="2.170.270.10">
    <property type="entry name" value="SET domain"/>
    <property type="match status" value="1"/>
</dbReference>
<evidence type="ECO:0000256" key="3">
    <source>
        <dbReference type="ARBA" id="ARBA00012182"/>
    </source>
</evidence>
<comment type="catalytic activity">
    <reaction evidence="15">
        <text>L-lysyl(4)-[histone H3] + 3 S-adenosyl-L-methionine = N(6),N(6),N(6)-trimethyl-L-lysyl(4)-[histone H3] + 3 S-adenosyl-L-homocysteine + 3 H(+)</text>
        <dbReference type="Rhea" id="RHEA:60260"/>
        <dbReference type="Rhea" id="RHEA-COMP:15537"/>
        <dbReference type="Rhea" id="RHEA-COMP:15547"/>
        <dbReference type="ChEBI" id="CHEBI:15378"/>
        <dbReference type="ChEBI" id="CHEBI:29969"/>
        <dbReference type="ChEBI" id="CHEBI:57856"/>
        <dbReference type="ChEBI" id="CHEBI:59789"/>
        <dbReference type="ChEBI" id="CHEBI:61961"/>
        <dbReference type="EC" id="2.1.1.354"/>
    </reaction>
</comment>
<evidence type="ECO:0000313" key="23">
    <source>
        <dbReference type="EMBL" id="TCD64897.1"/>
    </source>
</evidence>
<evidence type="ECO:0000256" key="6">
    <source>
        <dbReference type="ARBA" id="ARBA00022603"/>
    </source>
</evidence>
<feature type="compositionally biased region" description="Basic and acidic residues" evidence="19">
    <location>
        <begin position="507"/>
        <end position="527"/>
    </location>
</feature>
<evidence type="ECO:0000256" key="10">
    <source>
        <dbReference type="ARBA" id="ARBA00022884"/>
    </source>
</evidence>
<keyword evidence="8" id="KW-0949">S-adenosyl-L-methionine</keyword>
<feature type="domain" description="RRM" evidence="20">
    <location>
        <begin position="405"/>
        <end position="492"/>
    </location>
</feature>
<dbReference type="PROSITE" id="PS50102">
    <property type="entry name" value="RRM"/>
    <property type="match status" value="1"/>
</dbReference>
<dbReference type="PANTHER" id="PTHR45814:SF2">
    <property type="entry name" value="HISTONE-LYSINE N-METHYLTRANSFERASE SETD1"/>
    <property type="match status" value="1"/>
</dbReference>
<feature type="region of interest" description="Disordered" evidence="19">
    <location>
        <begin position="1109"/>
        <end position="1129"/>
    </location>
</feature>
<keyword evidence="24" id="KW-1185">Reference proteome</keyword>
<feature type="region of interest" description="Disordered" evidence="19">
    <location>
        <begin position="996"/>
        <end position="1029"/>
    </location>
</feature>
<evidence type="ECO:0000256" key="19">
    <source>
        <dbReference type="SAM" id="MobiDB-lite"/>
    </source>
</evidence>
<dbReference type="FunFam" id="2.170.270.10:FF:000010">
    <property type="entry name" value="Histone-lysine N-methyltransferase"/>
    <property type="match status" value="1"/>
</dbReference>
<evidence type="ECO:0000256" key="2">
    <source>
        <dbReference type="ARBA" id="ARBA00004286"/>
    </source>
</evidence>
<dbReference type="InterPro" id="IPR044570">
    <property type="entry name" value="Set1-like"/>
</dbReference>
<dbReference type="InterPro" id="IPR001214">
    <property type="entry name" value="SET_dom"/>
</dbReference>
<organism evidence="23 24">
    <name type="scientific">Steccherinum ochraceum</name>
    <dbReference type="NCBI Taxonomy" id="92696"/>
    <lineage>
        <taxon>Eukaryota</taxon>
        <taxon>Fungi</taxon>
        <taxon>Dikarya</taxon>
        <taxon>Basidiomycota</taxon>
        <taxon>Agaricomycotina</taxon>
        <taxon>Agaricomycetes</taxon>
        <taxon>Polyporales</taxon>
        <taxon>Steccherinaceae</taxon>
        <taxon>Steccherinum</taxon>
    </lineage>
</organism>
<feature type="region of interest" description="Disordered" evidence="19">
    <location>
        <begin position="507"/>
        <end position="676"/>
    </location>
</feature>
<feature type="region of interest" description="Disordered" evidence="19">
    <location>
        <begin position="1"/>
        <end position="305"/>
    </location>
</feature>
<feature type="compositionally biased region" description="Polar residues" evidence="19">
    <location>
        <begin position="532"/>
        <end position="544"/>
    </location>
</feature>
<evidence type="ECO:0000256" key="15">
    <source>
        <dbReference type="ARBA" id="ARBA00047571"/>
    </source>
</evidence>
<dbReference type="SMART" id="SM00508">
    <property type="entry name" value="PostSET"/>
    <property type="match status" value="1"/>
</dbReference>
<dbReference type="Pfam" id="PF11767">
    <property type="entry name" value="SET_assoc"/>
    <property type="match status" value="1"/>
</dbReference>
<keyword evidence="7 23" id="KW-0808">Transferase</keyword>
<dbReference type="PROSITE" id="PS50280">
    <property type="entry name" value="SET"/>
    <property type="match status" value="1"/>
</dbReference>
<dbReference type="SUPFAM" id="SSF82199">
    <property type="entry name" value="SET domain"/>
    <property type="match status" value="1"/>
</dbReference>
<dbReference type="Proteomes" id="UP000292702">
    <property type="component" value="Unassembled WGS sequence"/>
</dbReference>
<dbReference type="InterPro" id="IPR024636">
    <property type="entry name" value="SET_assoc"/>
</dbReference>
<keyword evidence="6 23" id="KW-0489">Methyltransferase</keyword>
<feature type="region of interest" description="Disordered" evidence="19">
    <location>
        <begin position="1053"/>
        <end position="1079"/>
    </location>
</feature>
<dbReference type="PROSITE" id="PS50868">
    <property type="entry name" value="POST_SET"/>
    <property type="match status" value="1"/>
</dbReference>
<evidence type="ECO:0000256" key="16">
    <source>
        <dbReference type="ARBA" id="ARBA00047583"/>
    </source>
</evidence>
<dbReference type="InterPro" id="IPR003616">
    <property type="entry name" value="Post-SET_dom"/>
</dbReference>
<dbReference type="STRING" id="92696.A0A4V2MW73"/>
<dbReference type="Pfam" id="PF00856">
    <property type="entry name" value="SET"/>
    <property type="match status" value="1"/>
</dbReference>
<comment type="caution">
    <text evidence="23">The sequence shown here is derived from an EMBL/GenBank/DDBJ whole genome shotgun (WGS) entry which is preliminary data.</text>
</comment>
<evidence type="ECO:0000256" key="13">
    <source>
        <dbReference type="ARBA" id="ARBA00023242"/>
    </source>
</evidence>
<dbReference type="SMART" id="SM01291">
    <property type="entry name" value="N-SET"/>
    <property type="match status" value="1"/>
</dbReference>
<dbReference type="InterPro" id="IPR037841">
    <property type="entry name" value="SET_SETD1A/B"/>
</dbReference>
<dbReference type="InterPro" id="IPR035979">
    <property type="entry name" value="RBD_domain_sf"/>
</dbReference>
<feature type="compositionally biased region" description="Pro residues" evidence="19">
    <location>
        <begin position="584"/>
        <end position="593"/>
    </location>
</feature>
<dbReference type="EC" id="2.1.1.354" evidence="3"/>
<dbReference type="PANTHER" id="PTHR45814">
    <property type="entry name" value="HISTONE-LYSINE N-METHYLTRANSFERASE SETD1"/>
    <property type="match status" value="1"/>
</dbReference>
<dbReference type="GO" id="GO:0003723">
    <property type="term" value="F:RNA binding"/>
    <property type="evidence" value="ECO:0007669"/>
    <property type="project" value="UniProtKB-UniRule"/>
</dbReference>
<dbReference type="Pfam" id="PF00076">
    <property type="entry name" value="RRM_1"/>
    <property type="match status" value="1"/>
</dbReference>
<comment type="subcellular location">
    <subcellularLocation>
        <location evidence="2">Chromosome</location>
    </subcellularLocation>
    <subcellularLocation>
        <location evidence="1">Nucleus</location>
    </subcellularLocation>
</comment>
<sequence length="1312" mass="142478">MSGKAPPRAPRALLSSFPPSAASSSSSQAQASSAGPALSSRIGAAPPTGPRSLVINGSVKAPPTGPAATRNGVAKSFVNGHVAYSTGPSGSTPTGPSLKYSQKGKQVDGSWNDQAGPSSPQLNGVGGHARPGSVNGQLPAKANPISFRLRPPPPEPKSAPPPPPPPSNPPPPAPPPDVPPPPPPNEPPPRPSLPPTQPRSYRSPPEPPPRSGSQPPPPPRSQPPPPPPSDGKPATPRVPPQPSSLPPEPPHQPPRRPPLPPPPGEPSSQPPPPPSSPPPRPASPKEYSLPPPPPWPPARSEYPDGKSFRVLFDPFVDKDRDGKIRTLIELVREHAPERLKGKGKGKEVLTRFDGEVVEGEPEPVPRDPRKDSSVKKLPALRQPRSELVEVKYEYDENSYGPEPPTAVLVMGLSPLSANANIRRYFGNYGNIASFEPQIDKVMGGVLGIILIRFGSHEEAKKCVEKENGRKLGFSAGISCADGESLRVVFDGEGKVLEAVLKELDARRRHERERKQRKEREAKLKEASASKSTPTTNHSASQTPVHSAGTWRPNQPPPSGPSQQRPAQSSRSAPSTHPSNSSQQPPKPSKPQAPPRSLVQARLSTRQPPRSSIHALPPRPTLPASGSSSSTPITRGRPWRLDDDRPAHGSPAYGSRSPSPISRRPGQSAKSGKQREHQAVLEELSKNGYDHLTIDVQLGGSVREDDVRQLFGDFEVDKILQDHKGWYITFRSAGSARRAATVVNVGQRRLAHHTVNVSVHPPPSATSAKAKTSWTETELVEEAQKMILKDLKAMLEKDIVDRVVGTEVRRIVAEDRDTRRKGQGEAGAVDGQLQEQDANIMHELKIPTLKGLSFRKQKRVREEPKVDEHVEDLASVRAESEAVEMEEPPKKKVKKAGVKKVFEADVESEDELAPSDLPAEIVTSRKRATSVSSFVEGPPIKKAKVSTVTEEIKVEVPAKKKKASKKADQAKKADEDVVTVLLDDLFEPPAITQVRFTPSYDSSPSPPLSPVVVPKRVAPPPRTSTPPNPFTEGICDDDEDFYFARLALSGELPEELLPTPPEPEVPSIEGAVPPTRKHLTGSARTEGYYKISHAEKSAYVAQYAARTTADEEAPEAEVTQPQNITSSRSNRANARRHAQGLEEINQVQRAMALSKGESAATEAFKFNQLQTRKKHLRFARSPIHDWGLYAMEKISKGEMVIEYVGEVIRAAVADRREKAYERQGIGSSYLFRIDEDLVVDATKKGNLGRLINHSCDPNCTAKIITINGEKKIVIYAKQDIELGNEITYDYHFPIEQDKIPCLCGSARCRGYLN</sequence>
<evidence type="ECO:0000256" key="7">
    <source>
        <dbReference type="ARBA" id="ARBA00022679"/>
    </source>
</evidence>
<evidence type="ECO:0000256" key="12">
    <source>
        <dbReference type="ARBA" id="ARBA00023163"/>
    </source>
</evidence>
<keyword evidence="10 18" id="KW-0694">RNA-binding</keyword>
<feature type="compositionally biased region" description="Pro residues" evidence="19">
    <location>
        <begin position="204"/>
        <end position="282"/>
    </location>
</feature>
<keyword evidence="5" id="KW-0158">Chromosome</keyword>
<feature type="compositionally biased region" description="Polar residues" evidence="19">
    <location>
        <begin position="99"/>
        <end position="122"/>
    </location>
</feature>
<feature type="region of interest" description="Disordered" evidence="19">
    <location>
        <begin position="355"/>
        <end position="374"/>
    </location>
</feature>
<feature type="compositionally biased region" description="Pro residues" evidence="19">
    <location>
        <begin position="1016"/>
        <end position="1028"/>
    </location>
</feature>
<evidence type="ECO:0000256" key="8">
    <source>
        <dbReference type="ARBA" id="ARBA00022691"/>
    </source>
</evidence>
<dbReference type="GO" id="GO:0140999">
    <property type="term" value="F:histone H3K4 trimethyltransferase activity"/>
    <property type="evidence" value="ECO:0007669"/>
    <property type="project" value="UniProtKB-EC"/>
</dbReference>
<feature type="compositionally biased region" description="Low complexity" evidence="19">
    <location>
        <begin position="12"/>
        <end position="40"/>
    </location>
</feature>
<dbReference type="EMBL" id="RWJN01000209">
    <property type="protein sequence ID" value="TCD64897.1"/>
    <property type="molecule type" value="Genomic_DNA"/>
</dbReference>
<dbReference type="OrthoDB" id="308383at2759"/>